<dbReference type="eggNOG" id="arCOG04123">
    <property type="taxonomic scope" value="Archaea"/>
</dbReference>
<dbReference type="EMBL" id="CP002363">
    <property type="protein sequence ID" value="ADV64507.1"/>
    <property type="molecule type" value="Genomic_DNA"/>
</dbReference>
<name>E8R7L2_DESM0</name>
<reference evidence="2" key="1">
    <citation type="submission" date="2010-11" db="EMBL/GenBank/DDBJ databases">
        <title>The complete genome of Desulfurococcus mucosus DSM 2162.</title>
        <authorList>
            <consortium name="US DOE Joint Genome Institute (JGI-PGF)"/>
            <person name="Lucas S."/>
            <person name="Copeland A."/>
            <person name="Lapidus A."/>
            <person name="Bruce D."/>
            <person name="Goodwin L."/>
            <person name="Pitluck S."/>
            <person name="Kyrpides N."/>
            <person name="Mavromatis K."/>
            <person name="Pagani I."/>
            <person name="Ivanova N."/>
            <person name="Ovchinnikova G."/>
            <person name="Chertkov O."/>
            <person name="Held B."/>
            <person name="Brettin T."/>
            <person name="Detter J.C."/>
            <person name="Tapia R."/>
            <person name="Han C."/>
            <person name="Land M."/>
            <person name="Hauser L."/>
            <person name="Markowitz V."/>
            <person name="Cheng J.-F."/>
            <person name="Hugenholtz P."/>
            <person name="Woyke T."/>
            <person name="Wu D."/>
            <person name="Wirth R."/>
            <person name="Bilek Y."/>
            <person name="Hader T."/>
            <person name="Klenk H.-P."/>
            <person name="Eisen J.A."/>
        </authorList>
    </citation>
    <scope>NUCLEOTIDE SEQUENCE [LARGE SCALE GENOMIC DNA]</scope>
    <source>
        <strain evidence="2">ATCC 35584 / DSM 2162 / JCM 9187 / O7/1</strain>
    </source>
</reference>
<protein>
    <submittedName>
        <fullName evidence="1">Uncharacterized conserved protein UCP008210</fullName>
    </submittedName>
</protein>
<gene>
    <name evidence="1" type="ordered locus">Desmu_0188</name>
</gene>
<dbReference type="GeneID" id="10152876"/>
<dbReference type="STRING" id="765177.Desmu_0188"/>
<dbReference type="Pfam" id="PF09921">
    <property type="entry name" value="DUF2153"/>
    <property type="match status" value="1"/>
</dbReference>
<evidence type="ECO:0000313" key="1">
    <source>
        <dbReference type="EMBL" id="ADV64507.1"/>
    </source>
</evidence>
<dbReference type="HOGENOM" id="CLU_142667_0_0_2"/>
<proteinExistence type="predicted"/>
<dbReference type="RefSeq" id="WP_013561729.1">
    <property type="nucleotide sequence ID" value="NC_014961.1"/>
</dbReference>
<dbReference type="KEGG" id="dmu:Desmu_0188"/>
<sequence>MDGFFDNLDSWVKRQNTVREMFKRAEQNYEELDRLALITLSRLAFQHMEKTIEAFDQWLKDPMITSHMPREMLVELWSRLRVILYELIELDIDHTSKFSEHLKKLAAENAINPLFAFEKEEKEGRRGVSPTI</sequence>
<dbReference type="AlphaFoldDB" id="E8R7L2"/>
<dbReference type="InterPro" id="IPR014450">
    <property type="entry name" value="UCP008210"/>
</dbReference>
<keyword evidence="2" id="KW-1185">Reference proteome</keyword>
<dbReference type="Proteomes" id="UP000001068">
    <property type="component" value="Chromosome"/>
</dbReference>
<reference evidence="1 2" key="2">
    <citation type="journal article" date="2011" name="Stand. Genomic Sci.">
        <title>Complete genome sequence of Desulfurococcus mucosus type strain (O7/1).</title>
        <authorList>
            <person name="Wirth R."/>
            <person name="Chertkov O."/>
            <person name="Held B."/>
            <person name="Lapidus A."/>
            <person name="Nolan M."/>
            <person name="Lucas S."/>
            <person name="Hammon N."/>
            <person name="Deshpande S."/>
            <person name="Cheng J.F."/>
            <person name="Tapia R."/>
            <person name="Han C."/>
            <person name="Goodwin L."/>
            <person name="Pitluck S."/>
            <person name="Liolios K."/>
            <person name="Ioanna P."/>
            <person name="Ivanova N."/>
            <person name="Mavromatis K."/>
            <person name="Mikhailova N."/>
            <person name="Pati A."/>
            <person name="Chen A."/>
            <person name="Palaniappan K."/>
            <person name="Land M."/>
            <person name="Hauser L."/>
            <person name="Chang Y.J."/>
            <person name="Jeffries C.D."/>
            <person name="Bilek Y."/>
            <person name="Hader T."/>
            <person name="Rohde M."/>
            <person name="Spring S."/>
            <person name="Sikorski J."/>
            <person name="Goker M."/>
            <person name="Woyke T."/>
            <person name="Bristow J."/>
            <person name="Eisen J.A."/>
            <person name="Markowitz V."/>
            <person name="Hugenholtz P."/>
            <person name="Kyrpides N.C."/>
            <person name="Klenk H.P."/>
        </authorList>
    </citation>
    <scope>NUCLEOTIDE SEQUENCE [LARGE SCALE GENOMIC DNA]</scope>
    <source>
        <strain evidence="2">ATCC 35584 / DSM 2162 / JCM 9187 / O7/1</strain>
    </source>
</reference>
<evidence type="ECO:0000313" key="2">
    <source>
        <dbReference type="Proteomes" id="UP000001068"/>
    </source>
</evidence>
<accession>E8R7L2</accession>
<dbReference type="OrthoDB" id="26708at2157"/>
<organism evidence="1 2">
    <name type="scientific">Desulfurococcus mucosus (strain ATCC 35584 / DSM 2162 / JCM 9187 / O7/1)</name>
    <dbReference type="NCBI Taxonomy" id="765177"/>
    <lineage>
        <taxon>Archaea</taxon>
        <taxon>Thermoproteota</taxon>
        <taxon>Thermoprotei</taxon>
        <taxon>Desulfurococcales</taxon>
        <taxon>Desulfurococcaceae</taxon>
        <taxon>Desulfurococcus</taxon>
    </lineage>
</organism>